<dbReference type="InterPro" id="IPR004358">
    <property type="entry name" value="Sig_transdc_His_kin-like_C"/>
</dbReference>
<dbReference type="InterPro" id="IPR003661">
    <property type="entry name" value="HisK_dim/P_dom"/>
</dbReference>
<evidence type="ECO:0000256" key="3">
    <source>
        <dbReference type="ARBA" id="ARBA00022553"/>
    </source>
</evidence>
<dbReference type="Gene3D" id="3.40.50.2300">
    <property type="match status" value="1"/>
</dbReference>
<evidence type="ECO:0000256" key="2">
    <source>
        <dbReference type="ARBA" id="ARBA00012438"/>
    </source>
</evidence>
<comment type="caution">
    <text evidence="9">The sequence shown here is derived from an EMBL/GenBank/DDBJ whole genome shotgun (WGS) entry which is preliminary data.</text>
</comment>
<dbReference type="InterPro" id="IPR011006">
    <property type="entry name" value="CheY-like_superfamily"/>
</dbReference>
<dbReference type="SUPFAM" id="SSF55874">
    <property type="entry name" value="ATPase domain of HSP90 chaperone/DNA topoisomerase II/histidine kinase"/>
    <property type="match status" value="1"/>
</dbReference>
<dbReference type="SMART" id="SM00448">
    <property type="entry name" value="REC"/>
    <property type="match status" value="1"/>
</dbReference>
<keyword evidence="10" id="KW-1185">Reference proteome</keyword>
<dbReference type="PANTHER" id="PTHR43065:SF50">
    <property type="entry name" value="HISTIDINE KINASE"/>
    <property type="match status" value="1"/>
</dbReference>
<dbReference type="Proteomes" id="UP000271624">
    <property type="component" value="Unassembled WGS sequence"/>
</dbReference>
<dbReference type="CDD" id="cd00082">
    <property type="entry name" value="HisKA"/>
    <property type="match status" value="1"/>
</dbReference>
<dbReference type="SUPFAM" id="SSF52172">
    <property type="entry name" value="CheY-like"/>
    <property type="match status" value="1"/>
</dbReference>
<dbReference type="InterPro" id="IPR036097">
    <property type="entry name" value="HisK_dim/P_sf"/>
</dbReference>
<evidence type="ECO:0000259" key="7">
    <source>
        <dbReference type="PROSITE" id="PS50109"/>
    </source>
</evidence>
<reference evidence="9" key="2">
    <citation type="journal article" date="2019" name="Genome Biol. Evol.">
        <title>Day and night: Metabolic profiles and evolutionary relationships of six axenic non-marine cyanobacteria.</title>
        <authorList>
            <person name="Will S.E."/>
            <person name="Henke P."/>
            <person name="Boedeker C."/>
            <person name="Huang S."/>
            <person name="Brinkmann H."/>
            <person name="Rohde M."/>
            <person name="Jarek M."/>
            <person name="Friedl T."/>
            <person name="Seufert S."/>
            <person name="Schumacher M."/>
            <person name="Overmann J."/>
            <person name="Neumann-Schaal M."/>
            <person name="Petersen J."/>
        </authorList>
    </citation>
    <scope>NUCLEOTIDE SEQUENCE [LARGE SCALE GENOMIC DNA]</scope>
    <source>
        <strain evidence="9">PCC 7102</strain>
    </source>
</reference>
<sequence length="436" mass="49051">MSNTQSTPTGTILVVDDNPTNIQVLFDLLSEIGYRVAIAKSGEAALQRLQSFHPDIILLDVMMPGIDGFETCQRLKGNSATNDIPVIFMTALSDTVDKVKGLSLGAVDYITKPIQHEEALARIRVHLQLSSTQKTLEKRTYELSQTLDNLKQTQAHLIQSEKMSSLGQLVAGVAHEINNPVNFISGNLPPAEEHIRDIMTFIKLYQECHPQPHPKIQAWMKEVDIEYLEEDLPKLIDSMKLGCERICKIVLSLRNFSRLDESECKLVDIHEGLESTLLILQHRLKNKSNQPSIQIVRDYEQLPLIECYPSQINQVFMNILSNAIDALEEQYLQYSPKQISLNPSIITLRTHQLSNHTIAIHIADNGFGIQENIRSKLFDPFFTTKPIGKGTGLGLSISYKIVTEKHGGKLYCQSVLGQGTEFIIEIPVRLLYLNSK</sequence>
<dbReference type="PROSITE" id="PS50109">
    <property type="entry name" value="HIS_KIN"/>
    <property type="match status" value="1"/>
</dbReference>
<dbReference type="PANTHER" id="PTHR43065">
    <property type="entry name" value="SENSOR HISTIDINE KINASE"/>
    <property type="match status" value="1"/>
</dbReference>
<accession>A0A433VQV2</accession>
<dbReference type="RefSeq" id="WP_127080313.1">
    <property type="nucleotide sequence ID" value="NZ_RSCL01000003.1"/>
</dbReference>
<dbReference type="InterPro" id="IPR003594">
    <property type="entry name" value="HATPase_dom"/>
</dbReference>
<dbReference type="Pfam" id="PF02518">
    <property type="entry name" value="HATPase_c"/>
    <property type="match status" value="1"/>
</dbReference>
<evidence type="ECO:0000256" key="4">
    <source>
        <dbReference type="ARBA" id="ARBA00022777"/>
    </source>
</evidence>
<dbReference type="GO" id="GO:0000155">
    <property type="term" value="F:phosphorelay sensor kinase activity"/>
    <property type="evidence" value="ECO:0007669"/>
    <property type="project" value="InterPro"/>
</dbReference>
<feature type="domain" description="Response regulatory" evidence="8">
    <location>
        <begin position="11"/>
        <end position="127"/>
    </location>
</feature>
<dbReference type="Pfam" id="PF00072">
    <property type="entry name" value="Response_reg"/>
    <property type="match status" value="1"/>
</dbReference>
<dbReference type="PRINTS" id="PR00344">
    <property type="entry name" value="BCTRLSENSOR"/>
</dbReference>
<dbReference type="CDD" id="cd19920">
    <property type="entry name" value="REC_PA4781-like"/>
    <property type="match status" value="1"/>
</dbReference>
<protein>
    <recommendedName>
        <fullName evidence="2">histidine kinase</fullName>
        <ecNumber evidence="2">2.7.13.3</ecNumber>
    </recommendedName>
</protein>
<evidence type="ECO:0000256" key="1">
    <source>
        <dbReference type="ARBA" id="ARBA00000085"/>
    </source>
</evidence>
<evidence type="ECO:0000313" key="9">
    <source>
        <dbReference type="EMBL" id="RUT08523.1"/>
    </source>
</evidence>
<organism evidence="9 10">
    <name type="scientific">Dulcicalothrix desertica PCC 7102</name>
    <dbReference type="NCBI Taxonomy" id="232991"/>
    <lineage>
        <taxon>Bacteria</taxon>
        <taxon>Bacillati</taxon>
        <taxon>Cyanobacteriota</taxon>
        <taxon>Cyanophyceae</taxon>
        <taxon>Nostocales</taxon>
        <taxon>Calotrichaceae</taxon>
        <taxon>Dulcicalothrix</taxon>
    </lineage>
</organism>
<evidence type="ECO:0000256" key="6">
    <source>
        <dbReference type="PROSITE-ProRule" id="PRU00169"/>
    </source>
</evidence>
<evidence type="ECO:0000313" key="10">
    <source>
        <dbReference type="Proteomes" id="UP000271624"/>
    </source>
</evidence>
<dbReference type="EC" id="2.7.13.3" evidence="2"/>
<dbReference type="Gene3D" id="1.10.287.130">
    <property type="match status" value="1"/>
</dbReference>
<evidence type="ECO:0000256" key="5">
    <source>
        <dbReference type="ARBA" id="ARBA00023012"/>
    </source>
</evidence>
<keyword evidence="5" id="KW-0902">Two-component regulatory system</keyword>
<keyword evidence="3 6" id="KW-0597">Phosphoprotein</keyword>
<name>A0A433VQV2_9CYAN</name>
<reference evidence="9" key="1">
    <citation type="submission" date="2018-12" db="EMBL/GenBank/DDBJ databases">
        <authorList>
            <person name="Will S."/>
            <person name="Neumann-Schaal M."/>
            <person name="Henke P."/>
        </authorList>
    </citation>
    <scope>NUCLEOTIDE SEQUENCE</scope>
    <source>
        <strain evidence="9">PCC 7102</strain>
    </source>
</reference>
<dbReference type="InterPro" id="IPR036890">
    <property type="entry name" value="HATPase_C_sf"/>
</dbReference>
<dbReference type="PROSITE" id="PS50110">
    <property type="entry name" value="RESPONSE_REGULATORY"/>
    <property type="match status" value="1"/>
</dbReference>
<feature type="modified residue" description="4-aspartylphosphate" evidence="6">
    <location>
        <position position="60"/>
    </location>
</feature>
<proteinExistence type="predicted"/>
<keyword evidence="4" id="KW-0808">Transferase</keyword>
<gene>
    <name evidence="9" type="ORF">DSM106972_016910</name>
</gene>
<comment type="catalytic activity">
    <reaction evidence="1">
        <text>ATP + protein L-histidine = ADP + protein N-phospho-L-histidine.</text>
        <dbReference type="EC" id="2.7.13.3"/>
    </reaction>
</comment>
<dbReference type="EMBL" id="RSCL01000003">
    <property type="protein sequence ID" value="RUT08523.1"/>
    <property type="molecule type" value="Genomic_DNA"/>
</dbReference>
<dbReference type="SMART" id="SM00387">
    <property type="entry name" value="HATPase_c"/>
    <property type="match status" value="1"/>
</dbReference>
<dbReference type="InterPro" id="IPR005467">
    <property type="entry name" value="His_kinase_dom"/>
</dbReference>
<feature type="domain" description="Histidine kinase" evidence="7">
    <location>
        <begin position="172"/>
        <end position="430"/>
    </location>
</feature>
<dbReference type="OrthoDB" id="9773246at2"/>
<keyword evidence="4" id="KW-0418">Kinase</keyword>
<dbReference type="Gene3D" id="3.30.565.10">
    <property type="entry name" value="Histidine kinase-like ATPase, C-terminal domain"/>
    <property type="match status" value="1"/>
</dbReference>
<dbReference type="SUPFAM" id="SSF47384">
    <property type="entry name" value="Homodimeric domain of signal transducing histidine kinase"/>
    <property type="match status" value="1"/>
</dbReference>
<dbReference type="InterPro" id="IPR001789">
    <property type="entry name" value="Sig_transdc_resp-reg_receiver"/>
</dbReference>
<dbReference type="AlphaFoldDB" id="A0A433VQV2"/>
<evidence type="ECO:0000259" key="8">
    <source>
        <dbReference type="PROSITE" id="PS50110"/>
    </source>
</evidence>